<keyword evidence="2" id="KW-1185">Reference proteome</keyword>
<name>A0A7W5DQ20_9PORP</name>
<proteinExistence type="predicted"/>
<dbReference type="InterPro" id="IPR017850">
    <property type="entry name" value="Alkaline_phosphatase_core_sf"/>
</dbReference>
<dbReference type="SUPFAM" id="SSF63825">
    <property type="entry name" value="YWTD domain"/>
    <property type="match status" value="1"/>
</dbReference>
<dbReference type="InterPro" id="IPR015943">
    <property type="entry name" value="WD40/YVTN_repeat-like_dom_sf"/>
</dbReference>
<dbReference type="Proteomes" id="UP000544222">
    <property type="component" value="Unassembled WGS sequence"/>
</dbReference>
<evidence type="ECO:0000313" key="2">
    <source>
        <dbReference type="Proteomes" id="UP000544222"/>
    </source>
</evidence>
<dbReference type="InterPro" id="IPR011964">
    <property type="entry name" value="YVTN_b-propeller_repeat"/>
</dbReference>
<dbReference type="Gene3D" id="3.40.720.10">
    <property type="entry name" value="Alkaline Phosphatase, subunit A"/>
    <property type="match status" value="1"/>
</dbReference>
<accession>A0A7W5DQ20</accession>
<dbReference type="EMBL" id="JACHYB010000001">
    <property type="protein sequence ID" value="MBB3186926.1"/>
    <property type="molecule type" value="Genomic_DNA"/>
</dbReference>
<dbReference type="PANTHER" id="PTHR47197">
    <property type="entry name" value="PROTEIN NIRF"/>
    <property type="match status" value="1"/>
</dbReference>
<dbReference type="AlphaFoldDB" id="A0A7W5DQ20"/>
<gene>
    <name evidence="1" type="ORF">FHX64_001089</name>
</gene>
<dbReference type="SUPFAM" id="SSF50974">
    <property type="entry name" value="Nitrous oxide reductase, N-terminal domain"/>
    <property type="match status" value="1"/>
</dbReference>
<reference evidence="1 2" key="1">
    <citation type="submission" date="2020-08" db="EMBL/GenBank/DDBJ databases">
        <title>Genomic Encyclopedia of Type Strains, Phase IV (KMG-IV): sequencing the most valuable type-strain genomes for metagenomic binning, comparative biology and taxonomic classification.</title>
        <authorList>
            <person name="Goeker M."/>
        </authorList>
    </citation>
    <scope>NUCLEOTIDE SEQUENCE [LARGE SCALE GENOMIC DNA]</scope>
    <source>
        <strain evidence="1 2">DSM 27471</strain>
    </source>
</reference>
<protein>
    <submittedName>
        <fullName evidence="1">YVTN family beta-propeller protein</fullName>
    </submittedName>
</protein>
<dbReference type="InterPro" id="IPR051200">
    <property type="entry name" value="Host-pathogen_enzymatic-act"/>
</dbReference>
<sequence>MRNKTWRRSIFWVIICFSFYASGLVIQAAPKRPLQVNTTHPIWLTNNRAIASAGKQVFFGDSLLENHAMDAALSPGGKWLAIEERYSLVIVNTITQKVVYTLPLKDIEQIPKVGYGAMNTYSGIRWNRIGDENRITWSAVGGNIAYSYVIQVMWNGHKATVKKIFTYKAQAPAETALPNEVLIRDEKGKDMLYVVLNGNNQLVKQDLKTGDTIWIAPTGVAPYGIALANNKLYVTDWAGRTPDKDDPNVAGVPWGEARIDTTNAATREGSVSVIDPESGKVLKNIVVGLHPNKIVASPDGQFVYLTNSNSDAVSVINTFNDAVVETIPVRLQSNINDYFGDSPNGLAVSAGGHKLYVAVGMDNAIAIISLGKKSCSGGTLNKSVVDGFIPTGYYPSSINIKSGKIKDRKELFVTNIEADGPNRPFYLLKGEPAVYNTHHMLASISIIDMPGKAQLARYTRQVIALNQLRRLQSAQLPPRKGIAPRPLPARIGEPSVFKHVLYIIRENRTYDQVLGDVKTGNGDAQLCTFGKEITPNAHQLVKDYLLLDNYMASGKCSAEGHQWTDASIVTDYIEKNVRAWFRSYPHVQTDALVYAPSGFLWDNARKHGVSVEIFGEACIPHFDPKLTWSDIYNNFIKGNPFKFTNVTTLNTVKPLLSPTYPGYDSHKIPDAVRADAFVQELKHYEAMSGDSLPQLMILALPADHTAGMAPGFPTPRAMVADNDYALGKIIDAFTNSKFYKNSVIFVTEDDSQDGWDHVSAFRTVGLVISPYSRLHKTISTAYNQPSIVRTIEQILGLPPMNIEDAIATPMWNCFTQKPDYSPYYAIPNRIPLNEMNKPLTALSGAALHFAKLSLEPQFAGIDTGNDDLLNRIIWFSAKGTTPYPTQFAGKDSDDN</sequence>
<evidence type="ECO:0000313" key="1">
    <source>
        <dbReference type="EMBL" id="MBB3186926.1"/>
    </source>
</evidence>
<comment type="caution">
    <text evidence="1">The sequence shown here is derived from an EMBL/GenBank/DDBJ whole genome shotgun (WGS) entry which is preliminary data.</text>
</comment>
<dbReference type="NCBIfam" id="TIGR02276">
    <property type="entry name" value="beta_rpt_yvtn"/>
    <property type="match status" value="1"/>
</dbReference>
<dbReference type="PANTHER" id="PTHR47197:SF3">
    <property type="entry name" value="DIHYDRO-HEME D1 DEHYDROGENASE"/>
    <property type="match status" value="1"/>
</dbReference>
<dbReference type="RefSeq" id="WP_183412758.1">
    <property type="nucleotide sequence ID" value="NZ_JACHYB010000001.1"/>
</dbReference>
<organism evidence="1 2">
    <name type="scientific">Microbacter margulisiae</name>
    <dbReference type="NCBI Taxonomy" id="1350067"/>
    <lineage>
        <taxon>Bacteria</taxon>
        <taxon>Pseudomonadati</taxon>
        <taxon>Bacteroidota</taxon>
        <taxon>Bacteroidia</taxon>
        <taxon>Bacteroidales</taxon>
        <taxon>Porphyromonadaceae</taxon>
        <taxon>Microbacter</taxon>
    </lineage>
</organism>
<dbReference type="InterPro" id="IPR011045">
    <property type="entry name" value="N2O_reductase_N"/>
</dbReference>
<dbReference type="SUPFAM" id="SSF53649">
    <property type="entry name" value="Alkaline phosphatase-like"/>
    <property type="match status" value="1"/>
</dbReference>
<dbReference type="Gene3D" id="2.130.10.10">
    <property type="entry name" value="YVTN repeat-like/Quinoprotein amine dehydrogenase"/>
    <property type="match status" value="1"/>
</dbReference>